<proteinExistence type="predicted"/>
<dbReference type="Proteomes" id="UP001438707">
    <property type="component" value="Unassembled WGS sequence"/>
</dbReference>
<sequence>MGIAWVLYHAISEWKILGGTHPQTDLQSFNPKHKLEEQKRFMSMEREADPDNPVFMNPFRHNIPATIRNASELPGFEPIEDDEEE</sequence>
<evidence type="ECO:0000313" key="1">
    <source>
        <dbReference type="EMBL" id="KAK9838891.1"/>
    </source>
</evidence>
<gene>
    <name evidence="1" type="ORF">WJX74_005359</name>
</gene>
<dbReference type="EMBL" id="JALJOS010000005">
    <property type="protein sequence ID" value="KAK9838891.1"/>
    <property type="molecule type" value="Genomic_DNA"/>
</dbReference>
<evidence type="ECO:0000313" key="2">
    <source>
        <dbReference type="Proteomes" id="UP001438707"/>
    </source>
</evidence>
<name>A0AAW1RYR4_9CHLO</name>
<accession>A0AAW1RYR4</accession>
<organism evidence="1 2">
    <name type="scientific">Apatococcus lobatus</name>
    <dbReference type="NCBI Taxonomy" id="904363"/>
    <lineage>
        <taxon>Eukaryota</taxon>
        <taxon>Viridiplantae</taxon>
        <taxon>Chlorophyta</taxon>
        <taxon>core chlorophytes</taxon>
        <taxon>Trebouxiophyceae</taxon>
        <taxon>Chlorellales</taxon>
        <taxon>Chlorellaceae</taxon>
        <taxon>Apatococcus</taxon>
    </lineage>
</organism>
<keyword evidence="2" id="KW-1185">Reference proteome</keyword>
<dbReference type="AlphaFoldDB" id="A0AAW1RYR4"/>
<protein>
    <submittedName>
        <fullName evidence="1">Uncharacterized protein</fullName>
    </submittedName>
</protein>
<reference evidence="1 2" key="1">
    <citation type="journal article" date="2024" name="Nat. Commun.">
        <title>Phylogenomics reveals the evolutionary origins of lichenization in chlorophyte algae.</title>
        <authorList>
            <person name="Puginier C."/>
            <person name="Libourel C."/>
            <person name="Otte J."/>
            <person name="Skaloud P."/>
            <person name="Haon M."/>
            <person name="Grisel S."/>
            <person name="Petersen M."/>
            <person name="Berrin J.G."/>
            <person name="Delaux P.M."/>
            <person name="Dal Grande F."/>
            <person name="Keller J."/>
        </authorList>
    </citation>
    <scope>NUCLEOTIDE SEQUENCE [LARGE SCALE GENOMIC DNA]</scope>
    <source>
        <strain evidence="1 2">SAG 2145</strain>
    </source>
</reference>
<comment type="caution">
    <text evidence="1">The sequence shown here is derived from an EMBL/GenBank/DDBJ whole genome shotgun (WGS) entry which is preliminary data.</text>
</comment>